<dbReference type="Pfam" id="PF07729">
    <property type="entry name" value="FCD"/>
    <property type="match status" value="1"/>
</dbReference>
<accession>A0A927C7D3</accession>
<keyword evidence="1" id="KW-0805">Transcription regulation</keyword>
<keyword evidence="3" id="KW-0804">Transcription</keyword>
<evidence type="ECO:0000256" key="3">
    <source>
        <dbReference type="ARBA" id="ARBA00023163"/>
    </source>
</evidence>
<reference evidence="5" key="1">
    <citation type="submission" date="2020-09" db="EMBL/GenBank/DDBJ databases">
        <title>A novel bacterium of genus Paenibacillus, isolated from South China Sea.</title>
        <authorList>
            <person name="Huang H."/>
            <person name="Mo K."/>
            <person name="Hu Y."/>
        </authorList>
    </citation>
    <scope>NUCLEOTIDE SEQUENCE</scope>
    <source>
        <strain evidence="5">IB182363</strain>
    </source>
</reference>
<keyword evidence="2" id="KW-0238">DNA-binding</keyword>
<dbReference type="CDD" id="cd07377">
    <property type="entry name" value="WHTH_GntR"/>
    <property type="match status" value="1"/>
</dbReference>
<dbReference type="GO" id="GO:0003700">
    <property type="term" value="F:DNA-binding transcription factor activity"/>
    <property type="evidence" value="ECO:0007669"/>
    <property type="project" value="InterPro"/>
</dbReference>
<dbReference type="PROSITE" id="PS50949">
    <property type="entry name" value="HTH_GNTR"/>
    <property type="match status" value="1"/>
</dbReference>
<dbReference type="InterPro" id="IPR036390">
    <property type="entry name" value="WH_DNA-bd_sf"/>
</dbReference>
<dbReference type="PANTHER" id="PTHR43537:SF24">
    <property type="entry name" value="GLUCONATE OPERON TRANSCRIPTIONAL REPRESSOR"/>
    <property type="match status" value="1"/>
</dbReference>
<dbReference type="PRINTS" id="PR00035">
    <property type="entry name" value="HTHGNTR"/>
</dbReference>
<evidence type="ECO:0000256" key="1">
    <source>
        <dbReference type="ARBA" id="ARBA00023015"/>
    </source>
</evidence>
<evidence type="ECO:0000259" key="4">
    <source>
        <dbReference type="PROSITE" id="PS50949"/>
    </source>
</evidence>
<organism evidence="5 6">
    <name type="scientific">Paenibacillus oceani</name>
    <dbReference type="NCBI Taxonomy" id="2772510"/>
    <lineage>
        <taxon>Bacteria</taxon>
        <taxon>Bacillati</taxon>
        <taxon>Bacillota</taxon>
        <taxon>Bacilli</taxon>
        <taxon>Bacillales</taxon>
        <taxon>Paenibacillaceae</taxon>
        <taxon>Paenibacillus</taxon>
    </lineage>
</organism>
<feature type="domain" description="HTH gntR-type" evidence="4">
    <location>
        <begin position="12"/>
        <end position="79"/>
    </location>
</feature>
<name>A0A927C7D3_9BACL</name>
<dbReference type="RefSeq" id="WP_190927573.1">
    <property type="nucleotide sequence ID" value="NZ_JACXJA010000013.1"/>
</dbReference>
<evidence type="ECO:0000313" key="5">
    <source>
        <dbReference type="EMBL" id="MBD2862560.1"/>
    </source>
</evidence>
<dbReference type="Pfam" id="PF00392">
    <property type="entry name" value="GntR"/>
    <property type="match status" value="1"/>
</dbReference>
<gene>
    <name evidence="5" type="ORF">IDH45_11250</name>
</gene>
<proteinExistence type="predicted"/>
<dbReference type="SMART" id="SM00345">
    <property type="entry name" value="HTH_GNTR"/>
    <property type="match status" value="1"/>
</dbReference>
<dbReference type="SUPFAM" id="SSF48008">
    <property type="entry name" value="GntR ligand-binding domain-like"/>
    <property type="match status" value="1"/>
</dbReference>
<dbReference type="PANTHER" id="PTHR43537">
    <property type="entry name" value="TRANSCRIPTIONAL REGULATOR, GNTR FAMILY"/>
    <property type="match status" value="1"/>
</dbReference>
<dbReference type="GO" id="GO:0003677">
    <property type="term" value="F:DNA binding"/>
    <property type="evidence" value="ECO:0007669"/>
    <property type="project" value="UniProtKB-KW"/>
</dbReference>
<dbReference type="InterPro" id="IPR036388">
    <property type="entry name" value="WH-like_DNA-bd_sf"/>
</dbReference>
<dbReference type="Proteomes" id="UP000639396">
    <property type="component" value="Unassembled WGS sequence"/>
</dbReference>
<dbReference type="SUPFAM" id="SSF46785">
    <property type="entry name" value="Winged helix' DNA-binding domain"/>
    <property type="match status" value="1"/>
</dbReference>
<dbReference type="Gene3D" id="1.20.120.530">
    <property type="entry name" value="GntR ligand-binding domain-like"/>
    <property type="match status" value="1"/>
</dbReference>
<dbReference type="InterPro" id="IPR011711">
    <property type="entry name" value="GntR_C"/>
</dbReference>
<dbReference type="Gene3D" id="1.10.10.10">
    <property type="entry name" value="Winged helix-like DNA-binding domain superfamily/Winged helix DNA-binding domain"/>
    <property type="match status" value="1"/>
</dbReference>
<dbReference type="EMBL" id="JACXJA010000013">
    <property type="protein sequence ID" value="MBD2862560.1"/>
    <property type="molecule type" value="Genomic_DNA"/>
</dbReference>
<sequence length="218" mass="25198">MSKFQFKSQENLSLRQKVAADIREAIIQGSLKPGEKLKEQEISEQMGISRGPIREALRDLEAMGLVTCLPYKETVVADVKREEIVDLLIPIRLRLELYSIKYNLDKYDAVFIDSLNETIVRMDRLAADNDIAGLVEEDILFHERILLWTESTYTQQIWSGIVNRLRLHFMKNTLHFPDLSRVPSDHRTLVDALVTKDLGVITSAWEKHIEDDDCLLYL</sequence>
<evidence type="ECO:0000256" key="2">
    <source>
        <dbReference type="ARBA" id="ARBA00023125"/>
    </source>
</evidence>
<dbReference type="InterPro" id="IPR008920">
    <property type="entry name" value="TF_FadR/GntR_C"/>
</dbReference>
<dbReference type="AlphaFoldDB" id="A0A927C7D3"/>
<comment type="caution">
    <text evidence="5">The sequence shown here is derived from an EMBL/GenBank/DDBJ whole genome shotgun (WGS) entry which is preliminary data.</text>
</comment>
<evidence type="ECO:0000313" key="6">
    <source>
        <dbReference type="Proteomes" id="UP000639396"/>
    </source>
</evidence>
<dbReference type="InterPro" id="IPR000524">
    <property type="entry name" value="Tscrpt_reg_HTH_GntR"/>
</dbReference>
<protein>
    <submittedName>
        <fullName evidence="5">GntR family transcriptional regulator</fullName>
    </submittedName>
</protein>
<keyword evidence="6" id="KW-1185">Reference proteome</keyword>